<dbReference type="Pfam" id="PF00882">
    <property type="entry name" value="Zn_dep_PLPC"/>
    <property type="match status" value="1"/>
</dbReference>
<dbReference type="AlphaFoldDB" id="A0A8J2VGF5"/>
<proteinExistence type="predicted"/>
<organism evidence="2 3">
    <name type="scientific">Marinithermofilum abyssi</name>
    <dbReference type="NCBI Taxonomy" id="1571185"/>
    <lineage>
        <taxon>Bacteria</taxon>
        <taxon>Bacillati</taxon>
        <taxon>Bacillota</taxon>
        <taxon>Bacilli</taxon>
        <taxon>Bacillales</taxon>
        <taxon>Thermoactinomycetaceae</taxon>
        <taxon>Marinithermofilum</taxon>
    </lineage>
</organism>
<evidence type="ECO:0000313" key="2">
    <source>
        <dbReference type="EMBL" id="GGE20568.1"/>
    </source>
</evidence>
<reference evidence="2" key="1">
    <citation type="journal article" date="2014" name="Int. J. Syst. Evol. Microbiol.">
        <title>Complete genome sequence of Corynebacterium casei LMG S-19264T (=DSM 44701T), isolated from a smear-ripened cheese.</title>
        <authorList>
            <consortium name="US DOE Joint Genome Institute (JGI-PGF)"/>
            <person name="Walter F."/>
            <person name="Albersmeier A."/>
            <person name="Kalinowski J."/>
            <person name="Ruckert C."/>
        </authorList>
    </citation>
    <scope>NUCLEOTIDE SEQUENCE</scope>
    <source>
        <strain evidence="2">CGMCC 1.15179</strain>
    </source>
</reference>
<accession>A0A8J2VGF5</accession>
<evidence type="ECO:0000313" key="3">
    <source>
        <dbReference type="Proteomes" id="UP000625210"/>
    </source>
</evidence>
<dbReference type="InterPro" id="IPR029002">
    <property type="entry name" value="PLPC/GPLD1"/>
</dbReference>
<dbReference type="Proteomes" id="UP000625210">
    <property type="component" value="Unassembled WGS sequence"/>
</dbReference>
<feature type="domain" description="Phospholipase C/D" evidence="1">
    <location>
        <begin position="6"/>
        <end position="139"/>
    </location>
</feature>
<gene>
    <name evidence="2" type="ORF">GCM10011571_23170</name>
</gene>
<evidence type="ECO:0000259" key="1">
    <source>
        <dbReference type="Pfam" id="PF00882"/>
    </source>
</evidence>
<dbReference type="RefSeq" id="WP_188648037.1">
    <property type="nucleotide sequence ID" value="NZ_BMHQ01000007.1"/>
</dbReference>
<reference evidence="2" key="2">
    <citation type="submission" date="2020-09" db="EMBL/GenBank/DDBJ databases">
        <authorList>
            <person name="Sun Q."/>
            <person name="Zhou Y."/>
        </authorList>
    </citation>
    <scope>NUCLEOTIDE SEQUENCE</scope>
    <source>
        <strain evidence="2">CGMCC 1.15179</strain>
    </source>
</reference>
<dbReference type="EMBL" id="BMHQ01000007">
    <property type="protein sequence ID" value="GGE20568.1"/>
    <property type="molecule type" value="Genomic_DNA"/>
</dbReference>
<comment type="caution">
    <text evidence="2">The sequence shown here is derived from an EMBL/GenBank/DDBJ whole genome shotgun (WGS) entry which is preliminary data.</text>
</comment>
<sequence>MPNVWSHILFGQRALKRAGFSVPVNPKAFNFGCQGPDFLLYHNFYPWKWDSRVSNLGNAIHKRHCGPFLLDLIQAGLQHVDMREYIQGFVTHHILDRWTHPYIIYRSGDGKYKHQELEIIIDTILALRLEKIRTWKEPVTPHINLGKQLPRSWVRVMEHTARKHFPREAGSIKGRDWQRAYRHMLHALRLFFDPYGIKFILTMGAIRPFRYKKPNPSVDYLNESLHAWVHPALPQERHRESFWSLWEKALKEADSILRTVQACWQGENQWTLLKQQIGNLSYDTGKDCDTNLLNKACDPIV</sequence>
<name>A0A8J2VGF5_9BACL</name>
<protein>
    <recommendedName>
        <fullName evidence="1">Phospholipase C/D domain-containing protein</fullName>
    </recommendedName>
</protein>
<keyword evidence="3" id="KW-1185">Reference proteome</keyword>